<dbReference type="Proteomes" id="UP000501168">
    <property type="component" value="Chromosome"/>
</dbReference>
<keyword evidence="3 7" id="KW-0808">Transferase</keyword>
<proteinExistence type="inferred from homology"/>
<dbReference type="InterPro" id="IPR029063">
    <property type="entry name" value="SAM-dependent_MTases_sf"/>
</dbReference>
<gene>
    <name evidence="8" type="ORF">IPMB12_10815</name>
</gene>
<dbReference type="GO" id="GO:0009307">
    <property type="term" value="P:DNA restriction-modification system"/>
    <property type="evidence" value="ECO:0007669"/>
    <property type="project" value="UniProtKB-KW"/>
</dbReference>
<protein>
    <recommendedName>
        <fullName evidence="1">DNA (cytosine-5-)-methyltransferase</fullName>
        <ecNumber evidence="1">2.1.1.37</ecNumber>
    </recommendedName>
</protein>
<dbReference type="PANTHER" id="PTHR23068">
    <property type="entry name" value="DNA CYTOSINE-5- -METHYLTRANSFERASE 3-RELATED"/>
    <property type="match status" value="1"/>
</dbReference>
<dbReference type="AlphaFoldDB" id="A0A6G9IEW0"/>
<keyword evidence="4 7" id="KW-0949">S-adenosyl-L-methionine</keyword>
<name>A0A6G9IEW0_9GAMM</name>
<sequence length="207" mass="23895">MMILSLFDGMSCGRVAIERAGIPVTAYYASEIDKFATIISHNNYPDIVRLGDVTRWRTWDIEWQKIDLLIAGSPCQGFSFAGKQLAFDDPRSALFFVFVDILNHIRKHNPNVKFLLENVRMKNIHKDVISSLLKVDPIMINSALLSAQDRKRLYWCNWSVTQPEDKNILLNDVLLPVFSDDYLCSPGWHHWWEKKTVSTAKEILINL</sequence>
<dbReference type="SUPFAM" id="SSF53335">
    <property type="entry name" value="S-adenosyl-L-methionine-dependent methyltransferases"/>
    <property type="match status" value="1"/>
</dbReference>
<keyword evidence="5" id="KW-0680">Restriction system</keyword>
<dbReference type="InterPro" id="IPR018117">
    <property type="entry name" value="C5_DNA_meth_AS"/>
</dbReference>
<comment type="catalytic activity">
    <reaction evidence="6">
        <text>a 2'-deoxycytidine in DNA + S-adenosyl-L-methionine = a 5-methyl-2'-deoxycytidine in DNA + S-adenosyl-L-homocysteine + H(+)</text>
        <dbReference type="Rhea" id="RHEA:13681"/>
        <dbReference type="Rhea" id="RHEA-COMP:11369"/>
        <dbReference type="Rhea" id="RHEA-COMP:11370"/>
        <dbReference type="ChEBI" id="CHEBI:15378"/>
        <dbReference type="ChEBI" id="CHEBI:57856"/>
        <dbReference type="ChEBI" id="CHEBI:59789"/>
        <dbReference type="ChEBI" id="CHEBI:85452"/>
        <dbReference type="ChEBI" id="CHEBI:85454"/>
        <dbReference type="EC" id="2.1.1.37"/>
    </reaction>
</comment>
<evidence type="ECO:0000256" key="2">
    <source>
        <dbReference type="ARBA" id="ARBA00022603"/>
    </source>
</evidence>
<dbReference type="InterPro" id="IPR001525">
    <property type="entry name" value="C5_MeTfrase"/>
</dbReference>
<organism evidence="8 9">
    <name type="scientific">Zophobihabitans entericus</name>
    <dbReference type="NCBI Taxonomy" id="1635327"/>
    <lineage>
        <taxon>Bacteria</taxon>
        <taxon>Pseudomonadati</taxon>
        <taxon>Pseudomonadota</taxon>
        <taxon>Gammaproteobacteria</taxon>
        <taxon>Orbales</taxon>
        <taxon>Orbaceae</taxon>
        <taxon>Zophobihabitans</taxon>
    </lineage>
</organism>
<evidence type="ECO:0000256" key="7">
    <source>
        <dbReference type="PROSITE-ProRule" id="PRU01016"/>
    </source>
</evidence>
<evidence type="ECO:0000256" key="5">
    <source>
        <dbReference type="ARBA" id="ARBA00022747"/>
    </source>
</evidence>
<feature type="active site" evidence="7">
    <location>
        <position position="75"/>
    </location>
</feature>
<evidence type="ECO:0000313" key="9">
    <source>
        <dbReference type="Proteomes" id="UP000501168"/>
    </source>
</evidence>
<dbReference type="PROSITE" id="PS51679">
    <property type="entry name" value="SAM_MT_C5"/>
    <property type="match status" value="1"/>
</dbReference>
<dbReference type="RefSeq" id="WP_166917427.1">
    <property type="nucleotide sequence ID" value="NZ_CP050253.1"/>
</dbReference>
<dbReference type="GO" id="GO:0003886">
    <property type="term" value="F:DNA (cytosine-5-)-methyltransferase activity"/>
    <property type="evidence" value="ECO:0007669"/>
    <property type="project" value="UniProtKB-EC"/>
</dbReference>
<evidence type="ECO:0000256" key="6">
    <source>
        <dbReference type="ARBA" id="ARBA00047422"/>
    </source>
</evidence>
<comment type="similarity">
    <text evidence="7">Belongs to the class I-like SAM-binding methyltransferase superfamily. C5-methyltransferase family.</text>
</comment>
<keyword evidence="2 7" id="KW-0489">Methyltransferase</keyword>
<dbReference type="EC" id="2.1.1.37" evidence="1"/>
<dbReference type="KEGG" id="orb:IPMB12_10815"/>
<dbReference type="Gene3D" id="3.40.50.150">
    <property type="entry name" value="Vaccinia Virus protein VP39"/>
    <property type="match status" value="1"/>
</dbReference>
<dbReference type="InterPro" id="IPR050390">
    <property type="entry name" value="C5-Methyltransferase"/>
</dbReference>
<evidence type="ECO:0000256" key="1">
    <source>
        <dbReference type="ARBA" id="ARBA00011975"/>
    </source>
</evidence>
<dbReference type="PROSITE" id="PS00094">
    <property type="entry name" value="C5_MTASE_1"/>
    <property type="match status" value="1"/>
</dbReference>
<evidence type="ECO:0000313" key="8">
    <source>
        <dbReference type="EMBL" id="QIQ22130.1"/>
    </source>
</evidence>
<accession>A0A6G9IEW0</accession>
<dbReference type="Pfam" id="PF00145">
    <property type="entry name" value="DNA_methylase"/>
    <property type="match status" value="1"/>
</dbReference>
<evidence type="ECO:0000256" key="4">
    <source>
        <dbReference type="ARBA" id="ARBA00022691"/>
    </source>
</evidence>
<evidence type="ECO:0000256" key="3">
    <source>
        <dbReference type="ARBA" id="ARBA00022679"/>
    </source>
</evidence>
<dbReference type="PANTHER" id="PTHR23068:SF25">
    <property type="entry name" value="DNA (CYTOSINE-5)-METHYLTRANSFERASE DRM2"/>
    <property type="match status" value="1"/>
</dbReference>
<keyword evidence="9" id="KW-1185">Reference proteome</keyword>
<dbReference type="REBASE" id="395955">
    <property type="entry name" value="M.Osp12ORF10815P"/>
</dbReference>
<dbReference type="GO" id="GO:0032259">
    <property type="term" value="P:methylation"/>
    <property type="evidence" value="ECO:0007669"/>
    <property type="project" value="UniProtKB-KW"/>
</dbReference>
<dbReference type="InParanoid" id="A0A6G9IEW0"/>
<dbReference type="EMBL" id="CP050253">
    <property type="protein sequence ID" value="QIQ22130.1"/>
    <property type="molecule type" value="Genomic_DNA"/>
</dbReference>
<reference evidence="8 9" key="1">
    <citation type="submission" date="2020-03" db="EMBL/GenBank/DDBJ databases">
        <title>Complete genome sequence of Orbus sp. IPMB12 (BCRC 80908).</title>
        <authorList>
            <person name="Lo W.-S."/>
            <person name="Chang T.-H."/>
            <person name="Kuo C.-H."/>
        </authorList>
    </citation>
    <scope>NUCLEOTIDE SEQUENCE [LARGE SCALE GENOMIC DNA]</scope>
    <source>
        <strain evidence="8 9">IPMB12</strain>
    </source>
</reference>